<feature type="compositionally biased region" description="Basic and acidic residues" evidence="1">
    <location>
        <begin position="25"/>
        <end position="45"/>
    </location>
</feature>
<dbReference type="Proteomes" id="UP001371305">
    <property type="component" value="Unassembled WGS sequence"/>
</dbReference>
<accession>A0ABU9AY33</accession>
<name>A0ABU9AY33_9BACT</name>
<evidence type="ECO:0000313" key="4">
    <source>
        <dbReference type="Proteomes" id="UP001371305"/>
    </source>
</evidence>
<protein>
    <submittedName>
        <fullName evidence="3">Uncharacterized protein</fullName>
    </submittedName>
</protein>
<evidence type="ECO:0000256" key="1">
    <source>
        <dbReference type="SAM" id="MobiDB-lite"/>
    </source>
</evidence>
<reference evidence="3 4" key="1">
    <citation type="submission" date="2024-04" db="EMBL/GenBank/DDBJ databases">
        <title>Luteolibacter sp. isolated from soil.</title>
        <authorList>
            <person name="An J."/>
        </authorList>
    </citation>
    <scope>NUCLEOTIDE SEQUENCE [LARGE SCALE GENOMIC DNA]</scope>
    <source>
        <strain evidence="3 4">Y139</strain>
    </source>
</reference>
<sequence>MKTNISILLAVFGLAFSPALRAADEHEHKDGDKAEHAHEHAKKEAGPNGGRIVTATDPHFEFFVTPERKVKITFLGEDGKAVALKEQTATAIGGERAKPTKLAFAKDGESLLSDKSLPEGNEMPIVLQVKISKEAKTVTEKFNVNLAKCPTCEHAEYACTCAHGGE</sequence>
<feature type="signal peptide" evidence="2">
    <location>
        <begin position="1"/>
        <end position="22"/>
    </location>
</feature>
<keyword evidence="4" id="KW-1185">Reference proteome</keyword>
<evidence type="ECO:0000313" key="3">
    <source>
        <dbReference type="EMBL" id="MEK7952660.1"/>
    </source>
</evidence>
<comment type="caution">
    <text evidence="3">The sequence shown here is derived from an EMBL/GenBank/DDBJ whole genome shotgun (WGS) entry which is preliminary data.</text>
</comment>
<keyword evidence="2" id="KW-0732">Signal</keyword>
<organism evidence="3 4">
    <name type="scientific">Luteolibacter soli</name>
    <dbReference type="NCBI Taxonomy" id="3135280"/>
    <lineage>
        <taxon>Bacteria</taxon>
        <taxon>Pseudomonadati</taxon>
        <taxon>Verrucomicrobiota</taxon>
        <taxon>Verrucomicrobiia</taxon>
        <taxon>Verrucomicrobiales</taxon>
        <taxon>Verrucomicrobiaceae</taxon>
        <taxon>Luteolibacter</taxon>
    </lineage>
</organism>
<gene>
    <name evidence="3" type="ORF">WKV53_19255</name>
</gene>
<feature type="chain" id="PRO_5045098505" evidence="2">
    <location>
        <begin position="23"/>
        <end position="166"/>
    </location>
</feature>
<dbReference type="RefSeq" id="WP_341406416.1">
    <property type="nucleotide sequence ID" value="NZ_JBBUKT010000008.1"/>
</dbReference>
<proteinExistence type="predicted"/>
<evidence type="ECO:0000256" key="2">
    <source>
        <dbReference type="SAM" id="SignalP"/>
    </source>
</evidence>
<dbReference type="EMBL" id="JBBUKT010000008">
    <property type="protein sequence ID" value="MEK7952660.1"/>
    <property type="molecule type" value="Genomic_DNA"/>
</dbReference>
<feature type="region of interest" description="Disordered" evidence="1">
    <location>
        <begin position="25"/>
        <end position="51"/>
    </location>
</feature>